<organism evidence="2 3">
    <name type="scientific">Desulfovibrio litoralis DSM 11393</name>
    <dbReference type="NCBI Taxonomy" id="1121455"/>
    <lineage>
        <taxon>Bacteria</taxon>
        <taxon>Pseudomonadati</taxon>
        <taxon>Thermodesulfobacteriota</taxon>
        <taxon>Desulfovibrionia</taxon>
        <taxon>Desulfovibrionales</taxon>
        <taxon>Desulfovibrionaceae</taxon>
        <taxon>Desulfovibrio</taxon>
    </lineage>
</organism>
<dbReference type="GO" id="GO:0004519">
    <property type="term" value="F:endonuclease activity"/>
    <property type="evidence" value="ECO:0007669"/>
    <property type="project" value="UniProtKB-KW"/>
</dbReference>
<sequence>MSGLRVKETKNCRIKNKEMAKHNDAFFMLSELFSVKIKHKQNSSFEETNSKDVLKSQKRSKEAFSFFPKDRKKTELDDVELFQKEMQTLKKSKGKCVETTHGYFSLATQLGDKVKLKEQIISERSEQKNLASKQLMTKKTIKKPAKKKENASNTETMSEYLNPNVNDDLFTKAMFGVVPVKSKGRELVVAKPNKILISPEEHNKTLQGLIDGSVEFSLEYSGEFMQCHVRGLDPLVIEKLKAGSYSYEANLDLHGQTTEQAYRSLIYFIQNSYQRNLRTLIVVTGRGLNSPNGISVLRERIQTWLTKDPFKRVVLGFCTAQAYDGGTGALYILLRKYKKTRFKIAWDRPIDLDTLDG</sequence>
<reference evidence="2 3" key="1">
    <citation type="submission" date="2016-12" db="EMBL/GenBank/DDBJ databases">
        <authorList>
            <person name="Song W.-J."/>
            <person name="Kurnit D.M."/>
        </authorList>
    </citation>
    <scope>NUCLEOTIDE SEQUENCE [LARGE SCALE GENOMIC DNA]</scope>
    <source>
        <strain evidence="2 3">DSM 11393</strain>
    </source>
</reference>
<dbReference type="InterPro" id="IPR036063">
    <property type="entry name" value="Smr_dom_sf"/>
</dbReference>
<dbReference type="Pfam" id="PF01713">
    <property type="entry name" value="Smr"/>
    <property type="match status" value="1"/>
</dbReference>
<proteinExistence type="predicted"/>
<keyword evidence="2" id="KW-0378">Hydrolase</keyword>
<protein>
    <submittedName>
        <fullName evidence="2">DNA-nicking endonuclease, Smr domain</fullName>
    </submittedName>
</protein>
<dbReference type="Proteomes" id="UP000186469">
    <property type="component" value="Unassembled WGS sequence"/>
</dbReference>
<accession>A0A1M7RQW7</accession>
<dbReference type="EMBL" id="FRDI01000002">
    <property type="protein sequence ID" value="SHN48664.1"/>
    <property type="molecule type" value="Genomic_DNA"/>
</dbReference>
<dbReference type="PROSITE" id="PS50828">
    <property type="entry name" value="SMR"/>
    <property type="match status" value="1"/>
</dbReference>
<keyword evidence="2" id="KW-0255">Endonuclease</keyword>
<dbReference type="STRING" id="1121455.SAMN02745728_00025"/>
<evidence type="ECO:0000313" key="2">
    <source>
        <dbReference type="EMBL" id="SHN48664.1"/>
    </source>
</evidence>
<dbReference type="Gene3D" id="3.30.1370.110">
    <property type="match status" value="1"/>
</dbReference>
<evidence type="ECO:0000259" key="1">
    <source>
        <dbReference type="PROSITE" id="PS50828"/>
    </source>
</evidence>
<dbReference type="AlphaFoldDB" id="A0A1M7RQW7"/>
<dbReference type="SMART" id="SM00463">
    <property type="entry name" value="SMR"/>
    <property type="match status" value="1"/>
</dbReference>
<dbReference type="PANTHER" id="PTHR35562:SF2">
    <property type="entry name" value="DNA ENDONUCLEASE SMRA-RELATED"/>
    <property type="match status" value="1"/>
</dbReference>
<dbReference type="InterPro" id="IPR002625">
    <property type="entry name" value="Smr_dom"/>
</dbReference>
<evidence type="ECO:0000313" key="3">
    <source>
        <dbReference type="Proteomes" id="UP000186469"/>
    </source>
</evidence>
<keyword evidence="2" id="KW-0540">Nuclease</keyword>
<gene>
    <name evidence="2" type="ORF">SAMN02745728_00025</name>
</gene>
<dbReference type="PANTHER" id="PTHR35562">
    <property type="entry name" value="DNA ENDONUCLEASE SMRA-RELATED"/>
    <property type="match status" value="1"/>
</dbReference>
<feature type="domain" description="Smr" evidence="1">
    <location>
        <begin position="251"/>
        <end position="335"/>
    </location>
</feature>
<keyword evidence="3" id="KW-1185">Reference proteome</keyword>
<name>A0A1M7RQW7_9BACT</name>
<dbReference type="OrthoDB" id="9808881at2"/>
<dbReference type="SUPFAM" id="SSF160443">
    <property type="entry name" value="SMR domain-like"/>
    <property type="match status" value="1"/>
</dbReference>